<dbReference type="InterPro" id="IPR025857">
    <property type="entry name" value="MacB_PCD"/>
</dbReference>
<sequence length="394" mass="44043">MSVNVPLMVALRYWRSKSGDRFGRLVTRLAGVGITLGVMALIIVLSVMNGLEDYQKQNVLENIPQAIITPQQSPFSLTQDQLPKLPDFVTKVVPINRANVIMQSSDGLSAAQLIGVQQRQDDPLLSGVDEKLATLIPPGEFNLIIGAQLARQNKLVVGDKVRLLIPENSVYTPLGRMPMQRLFTVAAIYPDWSADNQIFAALQDVGRLLRLKPDQVQGQRLFLQDPFLITELPHYFPRDKWQIDDWRSQKGEFFQSVKMEKNMMSLLVGLIILVAIANIVTSLSLMVLDKQSEIAILQTQGFTRLQVMAIFIYQGMLIGFLSTLIGAILGILSANYLTPVLSWFDSLSFPLPTVIDPEQIIVIILFSLTLSFISTLYPAYRAAKIEPAEALRYE</sequence>
<dbReference type="EMBL" id="JPXY01000033">
    <property type="protein sequence ID" value="KGQ31492.1"/>
    <property type="molecule type" value="Genomic_DNA"/>
</dbReference>
<dbReference type="NCBIfam" id="TIGR02212">
    <property type="entry name" value="lolCE"/>
    <property type="match status" value="1"/>
</dbReference>
<evidence type="ECO:0000256" key="1">
    <source>
        <dbReference type="ARBA" id="ARBA00004651"/>
    </source>
</evidence>
<name>A0A0A2XKH1_9PAST</name>
<comment type="similarity">
    <text evidence="2">Belongs to the ABC-4 integral membrane protein family. LolC/E subfamily.</text>
</comment>
<dbReference type="PANTHER" id="PTHR30489:SF8">
    <property type="entry name" value="LIPOPROTEIN-RELEASING SYSTEM TRANSMEMBRANE PROTEIN LOLC"/>
    <property type="match status" value="1"/>
</dbReference>
<feature type="transmembrane region" description="Helical" evidence="8">
    <location>
        <begin position="25"/>
        <end position="48"/>
    </location>
</feature>
<gene>
    <name evidence="11" type="ORF">P375_07555</name>
</gene>
<evidence type="ECO:0000256" key="2">
    <source>
        <dbReference type="ARBA" id="ARBA00005236"/>
    </source>
</evidence>
<dbReference type="Pfam" id="PF12704">
    <property type="entry name" value="MacB_PCD"/>
    <property type="match status" value="1"/>
</dbReference>
<keyword evidence="6 8" id="KW-1133">Transmembrane helix</keyword>
<organism evidence="11 12">
    <name type="scientific">Gallibacterium genomosp. 2</name>
    <dbReference type="NCBI Taxonomy" id="155517"/>
    <lineage>
        <taxon>Bacteria</taxon>
        <taxon>Pseudomonadati</taxon>
        <taxon>Pseudomonadota</taxon>
        <taxon>Gammaproteobacteria</taxon>
        <taxon>Pasteurellales</taxon>
        <taxon>Pasteurellaceae</taxon>
        <taxon>Gallibacterium</taxon>
    </lineage>
</organism>
<dbReference type="GO" id="GO:0042953">
    <property type="term" value="P:lipoprotein transport"/>
    <property type="evidence" value="ECO:0007669"/>
    <property type="project" value="InterPro"/>
</dbReference>
<evidence type="ECO:0000259" key="10">
    <source>
        <dbReference type="Pfam" id="PF12704"/>
    </source>
</evidence>
<evidence type="ECO:0000313" key="12">
    <source>
        <dbReference type="Proteomes" id="UP000030418"/>
    </source>
</evidence>
<evidence type="ECO:0000256" key="5">
    <source>
        <dbReference type="ARBA" id="ARBA00022692"/>
    </source>
</evidence>
<dbReference type="GO" id="GO:0044874">
    <property type="term" value="P:lipoprotein localization to outer membrane"/>
    <property type="evidence" value="ECO:0007669"/>
    <property type="project" value="TreeGrafter"/>
</dbReference>
<evidence type="ECO:0000256" key="6">
    <source>
        <dbReference type="ARBA" id="ARBA00022989"/>
    </source>
</evidence>
<keyword evidence="7 8" id="KW-0472">Membrane</keyword>
<dbReference type="Pfam" id="PF02687">
    <property type="entry name" value="FtsX"/>
    <property type="match status" value="1"/>
</dbReference>
<evidence type="ECO:0000259" key="9">
    <source>
        <dbReference type="Pfam" id="PF02687"/>
    </source>
</evidence>
<keyword evidence="12" id="KW-1185">Reference proteome</keyword>
<keyword evidence="4" id="KW-1003">Cell membrane</keyword>
<dbReference type="Proteomes" id="UP000030418">
    <property type="component" value="Unassembled WGS sequence"/>
</dbReference>
<dbReference type="InterPro" id="IPR003838">
    <property type="entry name" value="ABC3_permease_C"/>
</dbReference>
<dbReference type="PANTHER" id="PTHR30489">
    <property type="entry name" value="LIPOPROTEIN-RELEASING SYSTEM TRANSMEMBRANE PROTEIN LOLE"/>
    <property type="match status" value="1"/>
</dbReference>
<feature type="domain" description="MacB-like periplasmic core" evidence="10">
    <location>
        <begin position="32"/>
        <end position="209"/>
    </location>
</feature>
<dbReference type="RefSeq" id="WP_039135815.1">
    <property type="nucleotide sequence ID" value="NZ_JPXY01000033.1"/>
</dbReference>
<keyword evidence="5 8" id="KW-0812">Transmembrane</keyword>
<proteinExistence type="inferred from homology"/>
<comment type="caution">
    <text evidence="11">The sequence shown here is derived from an EMBL/GenBank/DDBJ whole genome shotgun (WGS) entry which is preliminary data.</text>
</comment>
<evidence type="ECO:0000313" key="11">
    <source>
        <dbReference type="EMBL" id="KGQ31492.1"/>
    </source>
</evidence>
<dbReference type="InterPro" id="IPR011925">
    <property type="entry name" value="LolCE_TM"/>
</dbReference>
<evidence type="ECO:0000256" key="3">
    <source>
        <dbReference type="ARBA" id="ARBA00022448"/>
    </source>
</evidence>
<dbReference type="InterPro" id="IPR051447">
    <property type="entry name" value="Lipoprotein-release_system"/>
</dbReference>
<protein>
    <submittedName>
        <fullName evidence="11">Permease</fullName>
    </submittedName>
</protein>
<feature type="transmembrane region" description="Helical" evidence="8">
    <location>
        <begin position="263"/>
        <end position="288"/>
    </location>
</feature>
<evidence type="ECO:0000256" key="7">
    <source>
        <dbReference type="ARBA" id="ARBA00023136"/>
    </source>
</evidence>
<feature type="transmembrane region" description="Helical" evidence="8">
    <location>
        <begin position="360"/>
        <end position="380"/>
    </location>
</feature>
<keyword evidence="3" id="KW-0813">Transport</keyword>
<feature type="domain" description="ABC3 transporter permease C-terminal" evidence="9">
    <location>
        <begin position="266"/>
        <end position="387"/>
    </location>
</feature>
<comment type="subcellular location">
    <subcellularLocation>
        <location evidence="1">Cell membrane</location>
        <topology evidence="1">Multi-pass membrane protein</topology>
    </subcellularLocation>
</comment>
<evidence type="ECO:0000256" key="4">
    <source>
        <dbReference type="ARBA" id="ARBA00022475"/>
    </source>
</evidence>
<dbReference type="AlphaFoldDB" id="A0A0A2XKH1"/>
<evidence type="ECO:0000256" key="8">
    <source>
        <dbReference type="SAM" id="Phobius"/>
    </source>
</evidence>
<dbReference type="GO" id="GO:0098797">
    <property type="term" value="C:plasma membrane protein complex"/>
    <property type="evidence" value="ECO:0007669"/>
    <property type="project" value="TreeGrafter"/>
</dbReference>
<accession>A0A0A2XKH1</accession>
<reference evidence="11 12" key="1">
    <citation type="submission" date="2014-08" db="EMBL/GenBank/DDBJ databases">
        <title>Chaperone-usher fimbriae in a diverse selection of Gallibacterium genomes.</title>
        <authorList>
            <person name="Kudirkiene E."/>
            <person name="Bager R.J."/>
            <person name="Johnson T.J."/>
            <person name="Bojesen A.M."/>
        </authorList>
    </citation>
    <scope>NUCLEOTIDE SEQUENCE [LARGE SCALE GENOMIC DNA]</scope>
    <source>
        <strain evidence="11 12">CCM5976</strain>
    </source>
</reference>
<feature type="transmembrane region" description="Helical" evidence="8">
    <location>
        <begin position="309"/>
        <end position="337"/>
    </location>
</feature>